<proteinExistence type="predicted"/>
<dbReference type="AlphaFoldDB" id="A0A0A8XRY7"/>
<sequence>MAFLCFCIRSRRLRIWDSCSFFLAISPVHHGNVEFMSLQRTDWKVQGGQRKVGIVVFDVMYDKHLALCVKSVQMFELARKEEEICKGWSRSPF</sequence>
<reference evidence="1" key="2">
    <citation type="journal article" date="2015" name="Data Brief">
        <title>Shoot transcriptome of the giant reed, Arundo donax.</title>
        <authorList>
            <person name="Barrero R.A."/>
            <person name="Guerrero F.D."/>
            <person name="Moolhuijzen P."/>
            <person name="Goolsby J.A."/>
            <person name="Tidwell J."/>
            <person name="Bellgard S.E."/>
            <person name="Bellgard M.I."/>
        </authorList>
    </citation>
    <scope>NUCLEOTIDE SEQUENCE</scope>
    <source>
        <tissue evidence="1">Shoot tissue taken approximately 20 cm above the soil surface</tissue>
    </source>
</reference>
<dbReference type="EMBL" id="GBRH01282430">
    <property type="protein sequence ID" value="JAD15465.1"/>
    <property type="molecule type" value="Transcribed_RNA"/>
</dbReference>
<name>A0A0A8XRY7_ARUDO</name>
<evidence type="ECO:0000313" key="1">
    <source>
        <dbReference type="EMBL" id="JAD15465.1"/>
    </source>
</evidence>
<organism evidence="1">
    <name type="scientific">Arundo donax</name>
    <name type="common">Giant reed</name>
    <name type="synonym">Donax arundinaceus</name>
    <dbReference type="NCBI Taxonomy" id="35708"/>
    <lineage>
        <taxon>Eukaryota</taxon>
        <taxon>Viridiplantae</taxon>
        <taxon>Streptophyta</taxon>
        <taxon>Embryophyta</taxon>
        <taxon>Tracheophyta</taxon>
        <taxon>Spermatophyta</taxon>
        <taxon>Magnoliopsida</taxon>
        <taxon>Liliopsida</taxon>
        <taxon>Poales</taxon>
        <taxon>Poaceae</taxon>
        <taxon>PACMAD clade</taxon>
        <taxon>Arundinoideae</taxon>
        <taxon>Arundineae</taxon>
        <taxon>Arundo</taxon>
    </lineage>
</organism>
<protein>
    <submittedName>
        <fullName evidence="1">Uncharacterized protein</fullName>
    </submittedName>
</protein>
<reference evidence="1" key="1">
    <citation type="submission" date="2014-09" db="EMBL/GenBank/DDBJ databases">
        <authorList>
            <person name="Magalhaes I.L.F."/>
            <person name="Oliveira U."/>
            <person name="Santos F.R."/>
            <person name="Vidigal T.H.D.A."/>
            <person name="Brescovit A.D."/>
            <person name="Santos A.J."/>
        </authorList>
    </citation>
    <scope>NUCLEOTIDE SEQUENCE</scope>
    <source>
        <tissue evidence="1">Shoot tissue taken approximately 20 cm above the soil surface</tissue>
    </source>
</reference>
<accession>A0A0A8XRY7</accession>